<dbReference type="Pfam" id="PF05834">
    <property type="entry name" value="Lycopene_cycl"/>
    <property type="match status" value="1"/>
</dbReference>
<dbReference type="EMBL" id="QDKG01000003">
    <property type="protein sequence ID" value="PVH25258.1"/>
    <property type="molecule type" value="Genomic_DNA"/>
</dbReference>
<protein>
    <recommendedName>
        <fullName evidence="4">Lycopene cyclase</fullName>
    </recommendedName>
</protein>
<reference evidence="2 3" key="1">
    <citation type="submission" date="2018-04" db="EMBL/GenBank/DDBJ databases">
        <title>Sphingobacterium cortibacter sp. nov.</title>
        <authorList>
            <person name="Li Y."/>
        </authorList>
    </citation>
    <scope>NUCLEOTIDE SEQUENCE [LARGE SCALE GENOMIC DNA]</scope>
    <source>
        <strain evidence="2 3">2c-3</strain>
    </source>
</reference>
<dbReference type="RefSeq" id="WP_116775846.1">
    <property type="nucleotide sequence ID" value="NZ_QDKG01000003.1"/>
</dbReference>
<proteinExistence type="predicted"/>
<evidence type="ECO:0000256" key="1">
    <source>
        <dbReference type="SAM" id="Phobius"/>
    </source>
</evidence>
<gene>
    <name evidence="2" type="ORF">DC487_10070</name>
</gene>
<keyword evidence="1" id="KW-0472">Membrane</keyword>
<dbReference type="AlphaFoldDB" id="A0A2T8HIH3"/>
<evidence type="ECO:0008006" key="4">
    <source>
        <dbReference type="Google" id="ProtNLM"/>
    </source>
</evidence>
<dbReference type="InterPro" id="IPR036188">
    <property type="entry name" value="FAD/NAD-bd_sf"/>
</dbReference>
<organism evidence="2 3">
    <name type="scientific">Sphingobacterium corticibacter</name>
    <dbReference type="NCBI Taxonomy" id="2171749"/>
    <lineage>
        <taxon>Bacteria</taxon>
        <taxon>Pseudomonadati</taxon>
        <taxon>Bacteroidota</taxon>
        <taxon>Sphingobacteriia</taxon>
        <taxon>Sphingobacteriales</taxon>
        <taxon>Sphingobacteriaceae</taxon>
        <taxon>Sphingobacterium</taxon>
    </lineage>
</organism>
<dbReference type="SUPFAM" id="SSF51905">
    <property type="entry name" value="FAD/NAD(P)-binding domain"/>
    <property type="match status" value="1"/>
</dbReference>
<evidence type="ECO:0000313" key="3">
    <source>
        <dbReference type="Proteomes" id="UP000245627"/>
    </source>
</evidence>
<evidence type="ECO:0000313" key="2">
    <source>
        <dbReference type="EMBL" id="PVH25258.1"/>
    </source>
</evidence>
<dbReference type="OrthoDB" id="24355at2"/>
<accession>A0A2T8HIH3</accession>
<dbReference type="Proteomes" id="UP000245627">
    <property type="component" value="Unassembled WGS sequence"/>
</dbReference>
<feature type="transmembrane region" description="Helical" evidence="1">
    <location>
        <begin position="6"/>
        <end position="27"/>
    </location>
</feature>
<sequence length="389" mass="44952">MQQSATNYHIAVLGAGITGVTLLLEGLKQQLWKDKSILLIGDSLVKTPNKRISFWSTTDDLVPDFPHLKWNKLAVVSNEGNKIPLQLDEYAYYSFDAAAYRQHALAELGKYDNVTIVEAKVKHVDQNDAHCEIHTDQGHFVADYVFQTVYQKPVLKAKSLYFLQHFTGWKIRTEQVFWQNDEAIMMDYRTTQEHGTSFIYALPASQHEIFVEYTIFSQTLISSAEYAEKLDLYLREVCGVTEYKILEEEHGVIPMTDHHFKRRDGRVTFLGSAGGDTRGSTGYTFTNARRTINHILQSFKNGTWPNFNFPQQHKEQFYDAILLHVLAQGKYPGHTLFADLFRKARASHVFQFLDGQSNFQNDLRIMLSLRKWPFIVGMLRTLRLMIIKR</sequence>
<name>A0A2T8HIH3_9SPHI</name>
<keyword evidence="3" id="KW-1185">Reference proteome</keyword>
<keyword evidence="1" id="KW-1133">Transmembrane helix</keyword>
<keyword evidence="1" id="KW-0812">Transmembrane</keyword>
<comment type="caution">
    <text evidence="2">The sequence shown here is derived from an EMBL/GenBank/DDBJ whole genome shotgun (WGS) entry which is preliminary data.</text>
</comment>